<dbReference type="Pfam" id="PF00437">
    <property type="entry name" value="T2SSE"/>
    <property type="match status" value="1"/>
</dbReference>
<dbReference type="Gene3D" id="3.40.50.300">
    <property type="entry name" value="P-loop containing nucleotide triphosphate hydrolases"/>
    <property type="match status" value="1"/>
</dbReference>
<reference evidence="2" key="1">
    <citation type="journal article" date="2014" name="Front. Microbiol.">
        <title>High frequency of phylogenetically diverse reductive dehalogenase-homologous genes in deep subseafloor sedimentary metagenomes.</title>
        <authorList>
            <person name="Kawai M."/>
            <person name="Futagami T."/>
            <person name="Toyoda A."/>
            <person name="Takaki Y."/>
            <person name="Nishi S."/>
            <person name="Hori S."/>
            <person name="Arai W."/>
            <person name="Tsubouchi T."/>
            <person name="Morono Y."/>
            <person name="Uchiyama I."/>
            <person name="Ito T."/>
            <person name="Fujiyama A."/>
            <person name="Inagaki F."/>
            <person name="Takami H."/>
        </authorList>
    </citation>
    <scope>NUCLEOTIDE SEQUENCE</scope>
    <source>
        <strain evidence="2">Expedition CK06-06</strain>
    </source>
</reference>
<evidence type="ECO:0000259" key="1">
    <source>
        <dbReference type="Pfam" id="PF00437"/>
    </source>
</evidence>
<feature type="domain" description="Bacterial type II secretion system protein E" evidence="1">
    <location>
        <begin position="68"/>
        <end position="100"/>
    </location>
</feature>
<dbReference type="SUPFAM" id="SSF52540">
    <property type="entry name" value="P-loop containing nucleoside triphosphate hydrolases"/>
    <property type="match status" value="1"/>
</dbReference>
<dbReference type="AlphaFoldDB" id="X1Q162"/>
<name>X1Q162_9ZZZZ</name>
<organism evidence="2">
    <name type="scientific">marine sediment metagenome</name>
    <dbReference type="NCBI Taxonomy" id="412755"/>
    <lineage>
        <taxon>unclassified sequences</taxon>
        <taxon>metagenomes</taxon>
        <taxon>ecological metagenomes</taxon>
    </lineage>
</organism>
<accession>X1Q162</accession>
<proteinExistence type="predicted"/>
<feature type="non-terminal residue" evidence="2">
    <location>
        <position position="101"/>
    </location>
</feature>
<dbReference type="EMBL" id="BARV01043342">
    <property type="protein sequence ID" value="GAI62297.1"/>
    <property type="molecule type" value="Genomic_DNA"/>
</dbReference>
<comment type="caution">
    <text evidence="2">The sequence shown here is derived from an EMBL/GenBank/DDBJ whole genome shotgun (WGS) entry which is preliminary data.</text>
</comment>
<sequence>MECENMNKNIIILIGLILILAGASLSTWERVEQQKGSQLIQKQQEQFQIGLQKLDQIVTDQSDIKSTEVMAQFSEQVKLPHGILLVTGPTGSGKSTTLYSA</sequence>
<protein>
    <recommendedName>
        <fullName evidence="1">Bacterial type II secretion system protein E domain-containing protein</fullName>
    </recommendedName>
</protein>
<gene>
    <name evidence="2" type="ORF">S06H3_64745</name>
</gene>
<dbReference type="InterPro" id="IPR027417">
    <property type="entry name" value="P-loop_NTPase"/>
</dbReference>
<dbReference type="InterPro" id="IPR001482">
    <property type="entry name" value="T2SS/T4SS_dom"/>
</dbReference>
<evidence type="ECO:0000313" key="2">
    <source>
        <dbReference type="EMBL" id="GAI62297.1"/>
    </source>
</evidence>